<proteinExistence type="predicted"/>
<comment type="caution">
    <text evidence="1">The sequence shown here is derived from an EMBL/GenBank/DDBJ whole genome shotgun (WGS) entry which is preliminary data.</text>
</comment>
<dbReference type="EMBL" id="BLZR01000001">
    <property type="protein sequence ID" value="GFP76655.1"/>
    <property type="molecule type" value="Genomic_DNA"/>
</dbReference>
<protein>
    <submittedName>
        <fullName evidence="1">Uncharacterized protein</fullName>
    </submittedName>
</protein>
<sequence length="117" mass="13272">MKMGLKNKKVIISLIVVVVLVAVLGTVYSNKRRRYGLTPEDACKLYLQTVTSKHYTLIDEKPAQIKGDTAICGIVSNDQFNWFNRNNGRADGENIHLFHLKKTSKGWYVTEDNADDK</sequence>
<dbReference type="Proteomes" id="UP000580568">
    <property type="component" value="Unassembled WGS sequence"/>
</dbReference>
<dbReference type="AlphaFoldDB" id="A0A6V8SJF6"/>
<evidence type="ECO:0000313" key="2">
    <source>
        <dbReference type="Proteomes" id="UP000580568"/>
    </source>
</evidence>
<evidence type="ECO:0000313" key="1">
    <source>
        <dbReference type="EMBL" id="GFP76655.1"/>
    </source>
</evidence>
<keyword evidence="2" id="KW-1185">Reference proteome</keyword>
<organism evidence="1 2">
    <name type="scientific">Clostridium fungisolvens</name>
    <dbReference type="NCBI Taxonomy" id="1604897"/>
    <lineage>
        <taxon>Bacteria</taxon>
        <taxon>Bacillati</taxon>
        <taxon>Bacillota</taxon>
        <taxon>Clostridia</taxon>
        <taxon>Eubacteriales</taxon>
        <taxon>Clostridiaceae</taxon>
        <taxon>Clostridium</taxon>
    </lineage>
</organism>
<accession>A0A6V8SJF6</accession>
<name>A0A6V8SJF6_9CLOT</name>
<gene>
    <name evidence="1" type="ORF">bsdtw1_02758</name>
</gene>
<reference evidence="1 2" key="1">
    <citation type="submission" date="2020-07" db="EMBL/GenBank/DDBJ databases">
        <title>A new beta-1,3-glucan-decomposing anaerobic bacterium isolated from anoxic soil subjected to biological soil disinfestation.</title>
        <authorList>
            <person name="Ueki A."/>
            <person name="Tonouchi A."/>
        </authorList>
    </citation>
    <scope>NUCLEOTIDE SEQUENCE [LARGE SCALE GENOMIC DNA]</scope>
    <source>
        <strain evidence="1 2">TW1</strain>
    </source>
</reference>